<feature type="coiled-coil region" evidence="1">
    <location>
        <begin position="8"/>
        <end position="35"/>
    </location>
</feature>
<accession>A0A437AHH2</accession>
<sequence>MSDEELYFSKLEQKKEEEKIKKINLREDLLDERDEAYTDALVNIKDNKLLRVFLGLISKFTDQEKEVLLEIIFTNEVSFLDIFYKNLTNYKEILEDIRKQCFKN</sequence>
<dbReference type="Proteomes" id="UP000282876">
    <property type="component" value="Unassembled WGS sequence"/>
</dbReference>
<reference evidence="2 3" key="1">
    <citation type="submission" date="2018-10" db="EMBL/GenBank/DDBJ databases">
        <title>Draft genome sequence of the microsporidian Tubulinosema ratisbonensis.</title>
        <authorList>
            <person name="Polonais V."/>
            <person name="Peyretaillade E."/>
            <person name="Niehus S."/>
            <person name="Wawrzyniak I."/>
            <person name="Franchet A."/>
            <person name="Gaspin C."/>
            <person name="Reichstadt M."/>
            <person name="Belser C."/>
            <person name="Labadie K."/>
            <person name="Delbac F."/>
            <person name="Ferrandon D."/>
        </authorList>
    </citation>
    <scope>NUCLEOTIDE SEQUENCE [LARGE SCALE GENOMIC DNA]</scope>
    <source>
        <strain evidence="2 3">Franzen</strain>
    </source>
</reference>
<protein>
    <submittedName>
        <fullName evidence="2">Uncharacterized protein</fullName>
    </submittedName>
</protein>
<keyword evidence="1" id="KW-0175">Coiled coil</keyword>
<organism evidence="2 3">
    <name type="scientific">Tubulinosema ratisbonensis</name>
    <dbReference type="NCBI Taxonomy" id="291195"/>
    <lineage>
        <taxon>Eukaryota</taxon>
        <taxon>Fungi</taxon>
        <taxon>Fungi incertae sedis</taxon>
        <taxon>Microsporidia</taxon>
        <taxon>Tubulinosematoidea</taxon>
        <taxon>Tubulinosematidae</taxon>
        <taxon>Tubulinosema</taxon>
    </lineage>
</organism>
<keyword evidence="3" id="KW-1185">Reference proteome</keyword>
<proteinExistence type="predicted"/>
<evidence type="ECO:0000313" key="2">
    <source>
        <dbReference type="EMBL" id="RVD90509.1"/>
    </source>
</evidence>
<comment type="caution">
    <text evidence="2">The sequence shown here is derived from an EMBL/GenBank/DDBJ whole genome shotgun (WGS) entry which is preliminary data.</text>
</comment>
<dbReference type="VEuPathDB" id="MicrosporidiaDB:TUBRATIS_30610"/>
<evidence type="ECO:0000256" key="1">
    <source>
        <dbReference type="SAM" id="Coils"/>
    </source>
</evidence>
<dbReference type="AlphaFoldDB" id="A0A437AHH2"/>
<evidence type="ECO:0000313" key="3">
    <source>
        <dbReference type="Proteomes" id="UP000282876"/>
    </source>
</evidence>
<gene>
    <name evidence="2" type="ORF">TUBRATIS_30610</name>
</gene>
<dbReference type="EMBL" id="RCSS01000886">
    <property type="protein sequence ID" value="RVD90509.1"/>
    <property type="molecule type" value="Genomic_DNA"/>
</dbReference>
<name>A0A437AHH2_9MICR</name>